<accession>A0A377JTV2</accession>
<dbReference type="Proteomes" id="UP000255103">
    <property type="component" value="Unassembled WGS sequence"/>
</dbReference>
<sequence length="116" mass="13902">MVLHSRINFLADENRVRIQSSCTEVYEGDHWLINNFGLKFEILYDRIEQLIPHTNHLISTELPSWHFPYQKDSRKIDAQKFQWVALESWQSSEIGTRIDKIMLKSDVMDTFVREFE</sequence>
<dbReference type="GO" id="GO:0016740">
    <property type="term" value="F:transferase activity"/>
    <property type="evidence" value="ECO:0007669"/>
    <property type="project" value="UniProtKB-KW"/>
</dbReference>
<dbReference type="AlphaFoldDB" id="A0A377JTV2"/>
<evidence type="ECO:0000313" key="2">
    <source>
        <dbReference type="Proteomes" id="UP000255103"/>
    </source>
</evidence>
<proteinExistence type="predicted"/>
<dbReference type="EMBL" id="UGHX01000001">
    <property type="protein sequence ID" value="STP10665.1"/>
    <property type="molecule type" value="Genomic_DNA"/>
</dbReference>
<name>A0A377JTV2_9HELI</name>
<reference evidence="1 2" key="1">
    <citation type="submission" date="2018-06" db="EMBL/GenBank/DDBJ databases">
        <authorList>
            <consortium name="Pathogen Informatics"/>
            <person name="Doyle S."/>
        </authorList>
    </citation>
    <scope>NUCLEOTIDE SEQUENCE [LARGE SCALE GENOMIC DNA]</scope>
    <source>
        <strain evidence="1 2">NCTC12219</strain>
    </source>
</reference>
<protein>
    <submittedName>
        <fullName evidence="1">Beta-1,4-N-acetylgalactosaminyltransferase (CgtA)</fullName>
    </submittedName>
</protein>
<evidence type="ECO:0000313" key="1">
    <source>
        <dbReference type="EMBL" id="STP10665.1"/>
    </source>
</evidence>
<organism evidence="1 2">
    <name type="scientific">Helicobacter cinaedi</name>
    <dbReference type="NCBI Taxonomy" id="213"/>
    <lineage>
        <taxon>Bacteria</taxon>
        <taxon>Pseudomonadati</taxon>
        <taxon>Campylobacterota</taxon>
        <taxon>Epsilonproteobacteria</taxon>
        <taxon>Campylobacterales</taxon>
        <taxon>Helicobacteraceae</taxon>
        <taxon>Helicobacter</taxon>
    </lineage>
</organism>
<keyword evidence="1" id="KW-0808">Transferase</keyword>
<gene>
    <name evidence="1" type="ORF">NCTC12219_00541</name>
</gene>
<dbReference type="Pfam" id="PF06306">
    <property type="entry name" value="CgtA"/>
    <property type="match status" value="1"/>
</dbReference>
<dbReference type="InterPro" id="IPR010446">
    <property type="entry name" value="GalNAc_Trfase_b"/>
</dbReference>